<organism evidence="1 2">
    <name type="scientific">Diploscapter pachys</name>
    <dbReference type="NCBI Taxonomy" id="2018661"/>
    <lineage>
        <taxon>Eukaryota</taxon>
        <taxon>Metazoa</taxon>
        <taxon>Ecdysozoa</taxon>
        <taxon>Nematoda</taxon>
        <taxon>Chromadorea</taxon>
        <taxon>Rhabditida</taxon>
        <taxon>Rhabditina</taxon>
        <taxon>Rhabditomorpha</taxon>
        <taxon>Rhabditoidea</taxon>
        <taxon>Rhabditidae</taxon>
        <taxon>Diploscapter</taxon>
    </lineage>
</organism>
<evidence type="ECO:0000313" key="1">
    <source>
        <dbReference type="EMBL" id="PAV65991.1"/>
    </source>
</evidence>
<accession>A0A2A2JWC4</accession>
<dbReference type="EMBL" id="LIAE01010175">
    <property type="protein sequence ID" value="PAV65991.1"/>
    <property type="molecule type" value="Genomic_DNA"/>
</dbReference>
<reference evidence="1 2" key="1">
    <citation type="journal article" date="2017" name="Curr. Biol.">
        <title>Genome architecture and evolution of a unichromosomal asexual nematode.</title>
        <authorList>
            <person name="Fradin H."/>
            <person name="Zegar C."/>
            <person name="Gutwein M."/>
            <person name="Lucas J."/>
            <person name="Kovtun M."/>
            <person name="Corcoran D."/>
            <person name="Baugh L.R."/>
            <person name="Kiontke K."/>
            <person name="Gunsalus K."/>
            <person name="Fitch D.H."/>
            <person name="Piano F."/>
        </authorList>
    </citation>
    <scope>NUCLEOTIDE SEQUENCE [LARGE SCALE GENOMIC DNA]</scope>
    <source>
        <strain evidence="1">PF1309</strain>
    </source>
</reference>
<sequence>MKRWPRAGFGSHFSASRKAFDPFVSQGQIVVRDRVTFADRVLHLLLKKLQASPVFVDDLAPSFYADGEVSATRNQATLRINAILHRVAPDFVEIVRDYPKMPADALDRAKPLVVTDCKRILAYLVNLFRADFDLRRLQFDNQMLELVGAMPTGGARKHEVYDTALLSDYLNRLVDGDVGVKQLLMLDQHVFEDGLQLGRSALDGVAEHAEVQRTRLISPYTDLGRNLVHMNGHDVEDLPLRLFDVRLRLTARSLGISTPLDHVQFRGNGWLTRCSDRGQCHLALARNRSFWVELFASDADSHVPVVDHVERENFCELLVSFCRFERPEIFADIVNLNDYPGVAIGCRHVLADCHVRKLGISHCDLERSIAFRGGETDLPSDMTAQREGLVPPATFLAMYHAAVALGSPSGTFPRAAQAAEQLARIFTREPVAIVVHDNAREPPNKVIVHQLHVY</sequence>
<proteinExistence type="predicted"/>
<keyword evidence="2" id="KW-1185">Reference proteome</keyword>
<comment type="caution">
    <text evidence="1">The sequence shown here is derived from an EMBL/GenBank/DDBJ whole genome shotgun (WGS) entry which is preliminary data.</text>
</comment>
<name>A0A2A2JWC4_9BILA</name>
<dbReference type="Proteomes" id="UP000218231">
    <property type="component" value="Unassembled WGS sequence"/>
</dbReference>
<evidence type="ECO:0000313" key="2">
    <source>
        <dbReference type="Proteomes" id="UP000218231"/>
    </source>
</evidence>
<dbReference type="AlphaFoldDB" id="A0A2A2JWC4"/>
<protein>
    <submittedName>
        <fullName evidence="1">Uncharacterized protein</fullName>
    </submittedName>
</protein>
<gene>
    <name evidence="1" type="ORF">WR25_19868</name>
</gene>